<reference evidence="2" key="1">
    <citation type="submission" date="2015-10" db="EMBL/GenBank/DDBJ databases">
        <authorList>
            <person name="Regsiter A."/>
            <person name="william w."/>
        </authorList>
    </citation>
    <scope>NUCLEOTIDE SEQUENCE</scope>
    <source>
        <strain evidence="2">Montdore</strain>
    </source>
</reference>
<accession>A0A292PIT9</accession>
<organism evidence="2 3">
    <name type="scientific">Tuber aestivum</name>
    <name type="common">summer truffle</name>
    <dbReference type="NCBI Taxonomy" id="59557"/>
    <lineage>
        <taxon>Eukaryota</taxon>
        <taxon>Fungi</taxon>
        <taxon>Dikarya</taxon>
        <taxon>Ascomycota</taxon>
        <taxon>Pezizomycotina</taxon>
        <taxon>Pezizomycetes</taxon>
        <taxon>Pezizales</taxon>
        <taxon>Tuberaceae</taxon>
        <taxon>Tuber</taxon>
    </lineage>
</organism>
<dbReference type="Proteomes" id="UP001412239">
    <property type="component" value="Unassembled WGS sequence"/>
</dbReference>
<protein>
    <submittedName>
        <fullName evidence="2">Uncharacterized protein</fullName>
    </submittedName>
</protein>
<gene>
    <name evidence="2" type="ORF">GSTUAT00008582001</name>
</gene>
<proteinExistence type="predicted"/>
<dbReference type="EMBL" id="LN891216">
    <property type="protein sequence ID" value="CUS07359.1"/>
    <property type="molecule type" value="Genomic_DNA"/>
</dbReference>
<evidence type="ECO:0000313" key="2">
    <source>
        <dbReference type="EMBL" id="CUS07359.1"/>
    </source>
</evidence>
<keyword evidence="3" id="KW-1185">Reference proteome</keyword>
<sequence>MARGGQYSWSLKRSWVDSSSLLEFPRDIRELVGSSLGITEPADIFNSDLPEDMLVPHRGVSGENPVPLDFAVGMCPEELKERLEERMEWVRRKWVRFKPPTPTTLLTDQNRTKTEYKPPSIALAPKTISATQPPQTPQFQQKQVIGLSQPAPLLQVAHPVVPGARTAGPPKRWSPTKSAKAQDSRQRNVIIPCDDSGLTQNLSLFFLVEYQLNIRIKYMSLRLAELSENFLERIPQPQGLPRTGPEGPDL</sequence>
<dbReference type="AlphaFoldDB" id="A0A292PIT9"/>
<evidence type="ECO:0000256" key="1">
    <source>
        <dbReference type="SAM" id="MobiDB-lite"/>
    </source>
</evidence>
<feature type="region of interest" description="Disordered" evidence="1">
    <location>
        <begin position="164"/>
        <end position="185"/>
    </location>
</feature>
<name>A0A292PIT9_9PEZI</name>
<evidence type="ECO:0000313" key="3">
    <source>
        <dbReference type="Proteomes" id="UP001412239"/>
    </source>
</evidence>